<dbReference type="AlphaFoldDB" id="A0AAD0SLY2"/>
<name>A0AAD0SLY2_9BACT</name>
<evidence type="ECO:0000313" key="5">
    <source>
        <dbReference type="Proteomes" id="UP000290580"/>
    </source>
</evidence>
<reference evidence="2 4" key="2">
    <citation type="submission" date="2018-08" db="EMBL/GenBank/DDBJ databases">
        <title>Complete genome of the Arcobacter skirrowii type strain LMG 6621.</title>
        <authorList>
            <person name="Miller W.G."/>
            <person name="Yee E."/>
            <person name="Bono J.L."/>
        </authorList>
    </citation>
    <scope>NUCLEOTIDE SEQUENCE [LARGE SCALE GENOMIC DNA]</scope>
    <source>
        <strain evidence="2 4">CCUG 10374</strain>
    </source>
</reference>
<protein>
    <submittedName>
        <fullName evidence="2">Toxin-antitoxin system, toxin component, RelE/ParE family</fullName>
    </submittedName>
    <submittedName>
        <fullName evidence="3">Type II toxin-antitoxin system RelE/ParE family toxin</fullName>
    </submittedName>
</protein>
<dbReference type="RefSeq" id="WP_066351850.1">
    <property type="nucleotide sequence ID" value="NZ_CP032099.1"/>
</dbReference>
<dbReference type="Gene3D" id="3.30.2310.20">
    <property type="entry name" value="RelE-like"/>
    <property type="match status" value="1"/>
</dbReference>
<organism evidence="2 4">
    <name type="scientific">Aliarcobacter skirrowii CCUG 10374</name>
    <dbReference type="NCBI Taxonomy" id="1032239"/>
    <lineage>
        <taxon>Bacteria</taxon>
        <taxon>Pseudomonadati</taxon>
        <taxon>Campylobacterota</taxon>
        <taxon>Epsilonproteobacteria</taxon>
        <taxon>Campylobacterales</taxon>
        <taxon>Arcobacteraceae</taxon>
        <taxon>Aliarcobacter</taxon>
    </lineage>
</organism>
<sequence length="92" mass="10978">MKIIKNISFDDNLLSILKYISKDSISRAKNFKNQLDKKIKNIPNMPFKARQSIHFNDIFVRDLIFKGYTIPYLIDEDLDVIVILDIFKWQTR</sequence>
<keyword evidence="1" id="KW-1277">Toxin-antitoxin system</keyword>
<dbReference type="EMBL" id="CP032099">
    <property type="protein sequence ID" value="AXX85206.1"/>
    <property type="molecule type" value="Genomic_DNA"/>
</dbReference>
<reference evidence="3 5" key="1">
    <citation type="submission" date="2017-09" db="EMBL/GenBank/DDBJ databases">
        <title>Genomics of the genus Arcobacter.</title>
        <authorList>
            <person name="Perez-Cataluna A."/>
            <person name="Figueras M.J."/>
            <person name="Salas-Masso N."/>
        </authorList>
    </citation>
    <scope>NUCLEOTIDE SEQUENCE [LARGE SCALE GENOMIC DNA]</scope>
    <source>
        <strain evidence="3 5">LMG 6621</strain>
    </source>
</reference>
<dbReference type="EMBL" id="NXIC01000003">
    <property type="protein sequence ID" value="RXI26014.1"/>
    <property type="molecule type" value="Genomic_DNA"/>
</dbReference>
<keyword evidence="5" id="KW-1185">Reference proteome</keyword>
<accession>A0AAD0SLY2</accession>
<dbReference type="GeneID" id="61751152"/>
<evidence type="ECO:0000313" key="3">
    <source>
        <dbReference type="EMBL" id="RXI26014.1"/>
    </source>
</evidence>
<dbReference type="InterPro" id="IPR007712">
    <property type="entry name" value="RelE/ParE_toxin"/>
</dbReference>
<evidence type="ECO:0000313" key="4">
    <source>
        <dbReference type="Proteomes" id="UP000262029"/>
    </source>
</evidence>
<proteinExistence type="predicted"/>
<dbReference type="Pfam" id="PF05016">
    <property type="entry name" value="ParE_toxin"/>
    <property type="match status" value="1"/>
</dbReference>
<dbReference type="InterPro" id="IPR035093">
    <property type="entry name" value="RelE/ParE_toxin_dom_sf"/>
</dbReference>
<evidence type="ECO:0000256" key="1">
    <source>
        <dbReference type="ARBA" id="ARBA00022649"/>
    </source>
</evidence>
<dbReference type="Proteomes" id="UP000262029">
    <property type="component" value="Chromosome"/>
</dbReference>
<dbReference type="Proteomes" id="UP000290580">
    <property type="component" value="Unassembled WGS sequence"/>
</dbReference>
<evidence type="ECO:0000313" key="2">
    <source>
        <dbReference type="EMBL" id="AXX85206.1"/>
    </source>
</evidence>
<gene>
    <name evidence="2" type="ORF">ASKIR_1405</name>
    <name evidence="3" type="ORF">CP959_06865</name>
</gene>